<dbReference type="AlphaFoldDB" id="A0A7J7LDF0"/>
<evidence type="ECO:0000313" key="1">
    <source>
        <dbReference type="EMBL" id="KAF6140544.1"/>
    </source>
</evidence>
<dbReference type="EMBL" id="JACGCM010002361">
    <property type="protein sequence ID" value="KAF6140544.1"/>
    <property type="molecule type" value="Genomic_DNA"/>
</dbReference>
<dbReference type="InterPro" id="IPR011013">
    <property type="entry name" value="Gal_mutarotase_sf_dom"/>
</dbReference>
<protein>
    <submittedName>
        <fullName evidence="1">Uncharacterized protein</fullName>
    </submittedName>
</protein>
<evidence type="ECO:0000313" key="2">
    <source>
        <dbReference type="Proteomes" id="UP000541444"/>
    </source>
</evidence>
<sequence>MEACDGSACMTSWLRGTNQGNCADWCKFVKRSCSAFARILLRTSSGKKHLVRPLLRTEISQVVNRRSWYDVTKLTTEVLNLYKITRVYKGKEHAEVEFTIGPIPVDDGRGKEIPTLISTTIKTNKTFYTYYNG</sequence>
<dbReference type="PANTHER" id="PTHR11607">
    <property type="entry name" value="ALPHA-MANNOSIDASE"/>
    <property type="match status" value="1"/>
</dbReference>
<dbReference type="GO" id="GO:0030246">
    <property type="term" value="F:carbohydrate binding"/>
    <property type="evidence" value="ECO:0007669"/>
    <property type="project" value="InterPro"/>
</dbReference>
<dbReference type="OrthoDB" id="10032659at2759"/>
<dbReference type="InterPro" id="IPR050843">
    <property type="entry name" value="Glycosyl_Hydrlase_38"/>
</dbReference>
<dbReference type="PANTHER" id="PTHR11607:SF3">
    <property type="entry name" value="LYSOSOMAL ALPHA-MANNOSIDASE"/>
    <property type="match status" value="1"/>
</dbReference>
<proteinExistence type="predicted"/>
<dbReference type="Proteomes" id="UP000541444">
    <property type="component" value="Unassembled WGS sequence"/>
</dbReference>
<dbReference type="GO" id="GO:0005975">
    <property type="term" value="P:carbohydrate metabolic process"/>
    <property type="evidence" value="ECO:0007669"/>
    <property type="project" value="InterPro"/>
</dbReference>
<dbReference type="Gene3D" id="2.70.98.30">
    <property type="entry name" value="Golgi alpha-mannosidase II, domain 4"/>
    <property type="match status" value="1"/>
</dbReference>
<dbReference type="GO" id="GO:0004559">
    <property type="term" value="F:alpha-mannosidase activity"/>
    <property type="evidence" value="ECO:0007669"/>
    <property type="project" value="TreeGrafter"/>
</dbReference>
<dbReference type="SUPFAM" id="SSF74650">
    <property type="entry name" value="Galactose mutarotase-like"/>
    <property type="match status" value="1"/>
</dbReference>
<keyword evidence="2" id="KW-1185">Reference proteome</keyword>
<reference evidence="1 2" key="1">
    <citation type="journal article" date="2020" name="IScience">
        <title>Genome Sequencing of the Endangered Kingdonia uniflora (Circaeasteraceae, Ranunculales) Reveals Potential Mechanisms of Evolutionary Specialization.</title>
        <authorList>
            <person name="Sun Y."/>
            <person name="Deng T."/>
            <person name="Zhang A."/>
            <person name="Moore M.J."/>
            <person name="Landis J.B."/>
            <person name="Lin N."/>
            <person name="Zhang H."/>
            <person name="Zhang X."/>
            <person name="Huang J."/>
            <person name="Zhang X."/>
            <person name="Sun H."/>
            <person name="Wang H."/>
        </authorList>
    </citation>
    <scope>NUCLEOTIDE SEQUENCE [LARGE SCALE GENOMIC DNA]</scope>
    <source>
        <strain evidence="1">TB1705</strain>
        <tissue evidence="1">Leaf</tissue>
    </source>
</reference>
<comment type="caution">
    <text evidence="1">The sequence shown here is derived from an EMBL/GenBank/DDBJ whole genome shotgun (WGS) entry which is preliminary data.</text>
</comment>
<name>A0A7J7LDF0_9MAGN</name>
<gene>
    <name evidence="1" type="ORF">GIB67_035571</name>
</gene>
<organism evidence="1 2">
    <name type="scientific">Kingdonia uniflora</name>
    <dbReference type="NCBI Taxonomy" id="39325"/>
    <lineage>
        <taxon>Eukaryota</taxon>
        <taxon>Viridiplantae</taxon>
        <taxon>Streptophyta</taxon>
        <taxon>Embryophyta</taxon>
        <taxon>Tracheophyta</taxon>
        <taxon>Spermatophyta</taxon>
        <taxon>Magnoliopsida</taxon>
        <taxon>Ranunculales</taxon>
        <taxon>Circaeasteraceae</taxon>
        <taxon>Kingdonia</taxon>
    </lineage>
</organism>
<accession>A0A7J7LDF0</accession>